<dbReference type="NCBIfam" id="TIGR02432">
    <property type="entry name" value="lysidine_TilS_N"/>
    <property type="match status" value="1"/>
</dbReference>
<evidence type="ECO:0000256" key="1">
    <source>
        <dbReference type="ARBA" id="ARBA00004496"/>
    </source>
</evidence>
<evidence type="ECO:0000256" key="7">
    <source>
        <dbReference type="ARBA" id="ARBA00048539"/>
    </source>
</evidence>
<dbReference type="EMBL" id="FOYM01000010">
    <property type="protein sequence ID" value="SFR04507.1"/>
    <property type="molecule type" value="Genomic_DNA"/>
</dbReference>
<feature type="domain" description="Lysidine-tRNA(Ile) synthetase C-terminal" evidence="9">
    <location>
        <begin position="402"/>
        <end position="474"/>
    </location>
</feature>
<comment type="catalytic activity">
    <reaction evidence="7 8">
        <text>cytidine(34) in tRNA(Ile2) + L-lysine + ATP = lysidine(34) in tRNA(Ile2) + AMP + diphosphate + H(+)</text>
        <dbReference type="Rhea" id="RHEA:43744"/>
        <dbReference type="Rhea" id="RHEA-COMP:10625"/>
        <dbReference type="Rhea" id="RHEA-COMP:10670"/>
        <dbReference type="ChEBI" id="CHEBI:15378"/>
        <dbReference type="ChEBI" id="CHEBI:30616"/>
        <dbReference type="ChEBI" id="CHEBI:32551"/>
        <dbReference type="ChEBI" id="CHEBI:33019"/>
        <dbReference type="ChEBI" id="CHEBI:82748"/>
        <dbReference type="ChEBI" id="CHEBI:83665"/>
        <dbReference type="ChEBI" id="CHEBI:456215"/>
        <dbReference type="EC" id="6.3.4.19"/>
    </reaction>
</comment>
<gene>
    <name evidence="8" type="primary">tilS</name>
    <name evidence="10" type="ORF">SAMN05660706_11086</name>
</gene>
<dbReference type="Pfam" id="PF11734">
    <property type="entry name" value="TilS_C"/>
    <property type="match status" value="1"/>
</dbReference>
<dbReference type="NCBIfam" id="TIGR02433">
    <property type="entry name" value="lysidine_TilS_C"/>
    <property type="match status" value="1"/>
</dbReference>
<comment type="subcellular location">
    <subcellularLocation>
        <location evidence="1 8">Cytoplasm</location>
    </subcellularLocation>
</comment>
<feature type="binding site" evidence="8">
    <location>
        <begin position="41"/>
        <end position="46"/>
    </location>
    <ligand>
        <name>ATP</name>
        <dbReference type="ChEBI" id="CHEBI:30616"/>
    </ligand>
</feature>
<dbReference type="SMART" id="SM00977">
    <property type="entry name" value="TilS_C"/>
    <property type="match status" value="1"/>
</dbReference>
<evidence type="ECO:0000313" key="10">
    <source>
        <dbReference type="EMBL" id="SFR04507.1"/>
    </source>
</evidence>
<accession>A0A1I6DGH0</accession>
<evidence type="ECO:0000256" key="6">
    <source>
        <dbReference type="ARBA" id="ARBA00022840"/>
    </source>
</evidence>
<keyword evidence="6 8" id="KW-0067">ATP-binding</keyword>
<sequence length="481" mass="54408">MENKKIRNNVGETMDLLRQVAEQIHKHAMVVSGETVVVGVSGGPDSVALLHILYRLRENLNIKLVVAHLNHRFRGVEAQADARFVLDLAERMHLQAFVESRDVPAYCARNGFSAQAGAREVRYSFFSEVAVKTGASRVALGHHADDQAETILLHIIRGTGPGGLRGMLPVRDDFFIRPLLNLRRRDIVAYCDRHGLIYRHDSSNATPKYLRNRVRLELMPLLEKNYNPSLVYTLNRLGEICRDEEEYLEKQVGEIYNRVRLKSNGHTVSLDRNRLQSCPQAIVRRVVRRAWAEVCGDKDELGFRHIDQVVEIIKGAGGYRQVTLPRGVICQTNYDLLVFTLSRENNEVPFYQHLLKVPGVTFIPEIGVLIGAQVLPRGEAGDPAGLGPQEVLLDYGVLSLPLVVRRRLAGDRFSPLGLEGTVKLKKFFIDHKVPRYMRDRIPLVVSGNDIIWVAGMRPGDRWKVTEATETCLRLYIDDYGK</sequence>
<keyword evidence="4 8" id="KW-0819">tRNA processing</keyword>
<dbReference type="GO" id="GO:0006400">
    <property type="term" value="P:tRNA modification"/>
    <property type="evidence" value="ECO:0007669"/>
    <property type="project" value="UniProtKB-UniRule"/>
</dbReference>
<dbReference type="PANTHER" id="PTHR43033:SF1">
    <property type="entry name" value="TRNA(ILE)-LYSIDINE SYNTHASE-RELATED"/>
    <property type="match status" value="1"/>
</dbReference>
<dbReference type="SUPFAM" id="SSF82829">
    <property type="entry name" value="MesJ substrate recognition domain-like"/>
    <property type="match status" value="1"/>
</dbReference>
<dbReference type="InterPro" id="IPR015262">
    <property type="entry name" value="tRNA_Ile_lys_synt_subst-bd"/>
</dbReference>
<evidence type="ECO:0000256" key="2">
    <source>
        <dbReference type="ARBA" id="ARBA00022490"/>
    </source>
</evidence>
<keyword evidence="11" id="KW-1185">Reference proteome</keyword>
<evidence type="ECO:0000259" key="9">
    <source>
        <dbReference type="SMART" id="SM00977"/>
    </source>
</evidence>
<dbReference type="AlphaFoldDB" id="A0A1I6DGH0"/>
<keyword evidence="3 8" id="KW-0436">Ligase</keyword>
<dbReference type="InterPro" id="IPR011063">
    <property type="entry name" value="TilS/TtcA_N"/>
</dbReference>
<dbReference type="CDD" id="cd01992">
    <property type="entry name" value="TilS_N"/>
    <property type="match status" value="1"/>
</dbReference>
<dbReference type="Gene3D" id="1.20.59.20">
    <property type="match status" value="1"/>
</dbReference>
<dbReference type="InterPro" id="IPR012094">
    <property type="entry name" value="tRNA_Ile_lys_synt"/>
</dbReference>
<proteinExistence type="inferred from homology"/>
<dbReference type="Proteomes" id="UP000199584">
    <property type="component" value="Unassembled WGS sequence"/>
</dbReference>
<evidence type="ECO:0000256" key="4">
    <source>
        <dbReference type="ARBA" id="ARBA00022694"/>
    </source>
</evidence>
<evidence type="ECO:0000256" key="5">
    <source>
        <dbReference type="ARBA" id="ARBA00022741"/>
    </source>
</evidence>
<evidence type="ECO:0000256" key="8">
    <source>
        <dbReference type="HAMAP-Rule" id="MF_01161"/>
    </source>
</evidence>
<dbReference type="STRING" id="39060.SAMN05660706_11086"/>
<dbReference type="Pfam" id="PF09179">
    <property type="entry name" value="TilS"/>
    <property type="match status" value="1"/>
</dbReference>
<dbReference type="GO" id="GO:0005524">
    <property type="term" value="F:ATP binding"/>
    <property type="evidence" value="ECO:0007669"/>
    <property type="project" value="UniProtKB-UniRule"/>
</dbReference>
<reference evidence="11" key="1">
    <citation type="submission" date="2016-10" db="EMBL/GenBank/DDBJ databases">
        <authorList>
            <person name="Varghese N."/>
            <person name="Submissions S."/>
        </authorList>
    </citation>
    <scope>NUCLEOTIDE SEQUENCE [LARGE SCALE GENOMIC DNA]</scope>
    <source>
        <strain evidence="11">DSM 3669</strain>
    </source>
</reference>
<keyword evidence="2 8" id="KW-0963">Cytoplasm</keyword>
<dbReference type="SUPFAM" id="SSF56037">
    <property type="entry name" value="PheT/TilS domain"/>
    <property type="match status" value="1"/>
</dbReference>
<evidence type="ECO:0000313" key="11">
    <source>
        <dbReference type="Proteomes" id="UP000199584"/>
    </source>
</evidence>
<dbReference type="Pfam" id="PF01171">
    <property type="entry name" value="ATP_bind_3"/>
    <property type="match status" value="1"/>
</dbReference>
<comment type="similarity">
    <text evidence="8">Belongs to the tRNA(Ile)-lysidine synthase family.</text>
</comment>
<comment type="domain">
    <text evidence="8">The N-terminal region contains the highly conserved SGGXDS motif, predicted to be a P-loop motif involved in ATP binding.</text>
</comment>
<dbReference type="GO" id="GO:0005737">
    <property type="term" value="C:cytoplasm"/>
    <property type="evidence" value="ECO:0007669"/>
    <property type="project" value="UniProtKB-SubCell"/>
</dbReference>
<dbReference type="InterPro" id="IPR012796">
    <property type="entry name" value="Lysidine-tRNA-synth_C"/>
</dbReference>
<protein>
    <recommendedName>
        <fullName evidence="8">tRNA(Ile)-lysidine synthase</fullName>
        <ecNumber evidence="8">6.3.4.19</ecNumber>
    </recommendedName>
    <alternativeName>
        <fullName evidence="8">tRNA(Ile)-2-lysyl-cytidine synthase</fullName>
    </alternativeName>
    <alternativeName>
        <fullName evidence="8">tRNA(Ile)-lysidine synthetase</fullName>
    </alternativeName>
</protein>
<dbReference type="GO" id="GO:0032267">
    <property type="term" value="F:tRNA(Ile)-lysidine synthase activity"/>
    <property type="evidence" value="ECO:0007669"/>
    <property type="project" value="UniProtKB-EC"/>
</dbReference>
<dbReference type="EC" id="6.3.4.19" evidence="8"/>
<dbReference type="SUPFAM" id="SSF52402">
    <property type="entry name" value="Adenine nucleotide alpha hydrolases-like"/>
    <property type="match status" value="1"/>
</dbReference>
<organism evidence="10 11">
    <name type="scientific">Desulfoscipio geothermicus DSM 3669</name>
    <dbReference type="NCBI Taxonomy" id="1121426"/>
    <lineage>
        <taxon>Bacteria</taxon>
        <taxon>Bacillati</taxon>
        <taxon>Bacillota</taxon>
        <taxon>Clostridia</taxon>
        <taxon>Eubacteriales</taxon>
        <taxon>Desulfallaceae</taxon>
        <taxon>Desulfoscipio</taxon>
    </lineage>
</organism>
<dbReference type="HAMAP" id="MF_01161">
    <property type="entry name" value="tRNA_Ile_lys_synt"/>
    <property type="match status" value="1"/>
</dbReference>
<evidence type="ECO:0000256" key="3">
    <source>
        <dbReference type="ARBA" id="ARBA00022598"/>
    </source>
</evidence>
<keyword evidence="5 8" id="KW-0547">Nucleotide-binding</keyword>
<name>A0A1I6DGH0_9FIRM</name>
<dbReference type="InterPro" id="IPR012795">
    <property type="entry name" value="tRNA_Ile_lys_synt_N"/>
</dbReference>
<dbReference type="InterPro" id="IPR014729">
    <property type="entry name" value="Rossmann-like_a/b/a_fold"/>
</dbReference>
<dbReference type="Gene3D" id="3.40.50.620">
    <property type="entry name" value="HUPs"/>
    <property type="match status" value="1"/>
</dbReference>
<comment type="function">
    <text evidence="8">Ligates lysine onto the cytidine present at position 34 of the AUA codon-specific tRNA(Ile) that contains the anticodon CAU, in an ATP-dependent manner. Cytidine is converted to lysidine, thus changing the amino acid specificity of the tRNA from methionine to isoleucine.</text>
</comment>
<dbReference type="PANTHER" id="PTHR43033">
    <property type="entry name" value="TRNA(ILE)-LYSIDINE SYNTHASE-RELATED"/>
    <property type="match status" value="1"/>
</dbReference>
<dbReference type="RefSeq" id="WP_245779693.1">
    <property type="nucleotide sequence ID" value="NZ_FOYM01000010.1"/>
</dbReference>